<dbReference type="RefSeq" id="WP_304274700.1">
    <property type="nucleotide sequence ID" value="NZ_QFQZ01000009.1"/>
</dbReference>
<dbReference type="InterPro" id="IPR049476">
    <property type="entry name" value="SBB_BPT7"/>
</dbReference>
<organism evidence="3 4">
    <name type="scientific">Caulobacter segnis</name>
    <dbReference type="NCBI Taxonomy" id="88688"/>
    <lineage>
        <taxon>Bacteria</taxon>
        <taxon>Pseudomonadati</taxon>
        <taxon>Pseudomonadota</taxon>
        <taxon>Alphaproteobacteria</taxon>
        <taxon>Caulobacterales</taxon>
        <taxon>Caulobacteraceae</taxon>
        <taxon>Caulobacter</taxon>
    </lineage>
</organism>
<feature type="domain" description="Single-stranded DNA-binding protein BPT7" evidence="2">
    <location>
        <begin position="21"/>
        <end position="176"/>
    </location>
</feature>
<evidence type="ECO:0000259" key="2">
    <source>
        <dbReference type="Pfam" id="PF21265"/>
    </source>
</evidence>
<evidence type="ECO:0000313" key="4">
    <source>
        <dbReference type="Proteomes" id="UP000249393"/>
    </source>
</evidence>
<sequence length="224" mass="24415">MAKTNAPTLLTPAGISIWPKLNEPDTKFNAAGEFHTKIAYDADDDSVKAFVAKLEKIRDDFYDATVQRLIDEKKAGKAKNLKKLDVAKAELDEETGDETGRILLNAKLKHKVVTKTGKSWEQKPDFFNAQKVALKNPPRIGSGSKLRLFVEANPYLRETDGVVGVSLRLKAVQIITLVTGGARSADQYGFDEEDGDVIGDAEPVAGGDDDAPFDADDNADHDDI</sequence>
<feature type="region of interest" description="Disordered" evidence="1">
    <location>
        <begin position="186"/>
        <end position="224"/>
    </location>
</feature>
<evidence type="ECO:0000313" key="3">
    <source>
        <dbReference type="EMBL" id="PZR36063.1"/>
    </source>
</evidence>
<dbReference type="AlphaFoldDB" id="A0A2W5VDW0"/>
<dbReference type="EMBL" id="QFQZ01000009">
    <property type="protein sequence ID" value="PZR36063.1"/>
    <property type="molecule type" value="Genomic_DNA"/>
</dbReference>
<reference evidence="3 4" key="1">
    <citation type="submission" date="2017-08" db="EMBL/GenBank/DDBJ databases">
        <title>Infants hospitalized years apart are colonized by the same room-sourced microbial strains.</title>
        <authorList>
            <person name="Brooks B."/>
            <person name="Olm M.R."/>
            <person name="Firek B.A."/>
            <person name="Baker R."/>
            <person name="Thomas B.C."/>
            <person name="Morowitz M.J."/>
            <person name="Banfield J.F."/>
        </authorList>
    </citation>
    <scope>NUCLEOTIDE SEQUENCE [LARGE SCALE GENOMIC DNA]</scope>
    <source>
        <strain evidence="3">S2_003_000_R2_4</strain>
    </source>
</reference>
<dbReference type="Gene3D" id="2.40.50.140">
    <property type="entry name" value="Nucleic acid-binding proteins"/>
    <property type="match status" value="1"/>
</dbReference>
<evidence type="ECO:0000256" key="1">
    <source>
        <dbReference type="SAM" id="MobiDB-lite"/>
    </source>
</evidence>
<dbReference type="Proteomes" id="UP000249393">
    <property type="component" value="Unassembled WGS sequence"/>
</dbReference>
<dbReference type="SUPFAM" id="SSF50249">
    <property type="entry name" value="Nucleic acid-binding proteins"/>
    <property type="match status" value="1"/>
</dbReference>
<proteinExistence type="predicted"/>
<dbReference type="Pfam" id="PF21265">
    <property type="entry name" value="SBB_T7"/>
    <property type="match status" value="1"/>
</dbReference>
<comment type="caution">
    <text evidence="3">The sequence shown here is derived from an EMBL/GenBank/DDBJ whole genome shotgun (WGS) entry which is preliminary data.</text>
</comment>
<gene>
    <name evidence="3" type="ORF">DI526_04655</name>
</gene>
<accession>A0A2W5VDW0</accession>
<name>A0A2W5VDW0_9CAUL</name>
<dbReference type="InterPro" id="IPR012340">
    <property type="entry name" value="NA-bd_OB-fold"/>
</dbReference>
<protein>
    <recommendedName>
        <fullName evidence="2">Single-stranded DNA-binding protein BPT7 domain-containing protein</fullName>
    </recommendedName>
</protein>
<feature type="compositionally biased region" description="Acidic residues" evidence="1">
    <location>
        <begin position="189"/>
        <end position="199"/>
    </location>
</feature>
<feature type="compositionally biased region" description="Acidic residues" evidence="1">
    <location>
        <begin position="207"/>
        <end position="224"/>
    </location>
</feature>